<dbReference type="AlphaFoldDB" id="A0ABD0LIM6"/>
<dbReference type="PANTHER" id="PTHR10822:SF30">
    <property type="entry name" value="DALLY-LIKE, ISOFORM A"/>
    <property type="match status" value="1"/>
</dbReference>
<keyword evidence="5" id="KW-0732">Signal</keyword>
<evidence type="ECO:0000256" key="10">
    <source>
        <dbReference type="ARBA" id="ARBA00023288"/>
    </source>
</evidence>
<evidence type="ECO:0000256" key="2">
    <source>
        <dbReference type="ARBA" id="ARBA00010260"/>
    </source>
</evidence>
<proteinExistence type="inferred from homology"/>
<comment type="subcellular location">
    <subcellularLocation>
        <location evidence="1">Cell membrane</location>
        <topology evidence="1">Lipid-anchor</topology>
        <topology evidence="1">GPI-anchor</topology>
    </subcellularLocation>
</comment>
<protein>
    <submittedName>
        <fullName evidence="12">Uncharacterized protein</fullName>
    </submittedName>
</protein>
<comment type="similarity">
    <text evidence="2 11">Belongs to the glypican family.</text>
</comment>
<keyword evidence="4" id="KW-0336">GPI-anchor</keyword>
<keyword evidence="8" id="KW-0325">Glycoprotein</keyword>
<evidence type="ECO:0000256" key="1">
    <source>
        <dbReference type="ARBA" id="ARBA00004609"/>
    </source>
</evidence>
<evidence type="ECO:0000256" key="3">
    <source>
        <dbReference type="ARBA" id="ARBA00022475"/>
    </source>
</evidence>
<dbReference type="Proteomes" id="UP001519460">
    <property type="component" value="Unassembled WGS sequence"/>
</dbReference>
<evidence type="ECO:0000256" key="9">
    <source>
        <dbReference type="ARBA" id="ARBA00023207"/>
    </source>
</evidence>
<name>A0ABD0LIM6_9CAEN</name>
<keyword evidence="3" id="KW-1003">Cell membrane</keyword>
<feature type="non-terminal residue" evidence="12">
    <location>
        <position position="98"/>
    </location>
</feature>
<dbReference type="GO" id="GO:0098552">
    <property type="term" value="C:side of membrane"/>
    <property type="evidence" value="ECO:0007669"/>
    <property type="project" value="UniProtKB-KW"/>
</dbReference>
<evidence type="ECO:0000256" key="7">
    <source>
        <dbReference type="ARBA" id="ARBA00023136"/>
    </source>
</evidence>
<evidence type="ECO:0000256" key="11">
    <source>
        <dbReference type="RuleBase" id="RU003518"/>
    </source>
</evidence>
<keyword evidence="13" id="KW-1185">Reference proteome</keyword>
<dbReference type="EMBL" id="JACVVK020000045">
    <property type="protein sequence ID" value="KAK7499285.1"/>
    <property type="molecule type" value="Genomic_DNA"/>
</dbReference>
<keyword evidence="6" id="KW-0654">Proteoglycan</keyword>
<dbReference type="Pfam" id="PF01153">
    <property type="entry name" value="Glypican"/>
    <property type="match status" value="1"/>
</dbReference>
<reference evidence="12 13" key="1">
    <citation type="journal article" date="2023" name="Sci. Data">
        <title>Genome assembly of the Korean intertidal mud-creeper Batillaria attramentaria.</title>
        <authorList>
            <person name="Patra A.K."/>
            <person name="Ho P.T."/>
            <person name="Jun S."/>
            <person name="Lee S.J."/>
            <person name="Kim Y."/>
            <person name="Won Y.J."/>
        </authorList>
    </citation>
    <scope>NUCLEOTIDE SEQUENCE [LARGE SCALE GENOMIC DNA]</scope>
    <source>
        <strain evidence="12">Wonlab-2016</strain>
    </source>
</reference>
<organism evidence="12 13">
    <name type="scientific">Batillaria attramentaria</name>
    <dbReference type="NCBI Taxonomy" id="370345"/>
    <lineage>
        <taxon>Eukaryota</taxon>
        <taxon>Metazoa</taxon>
        <taxon>Spiralia</taxon>
        <taxon>Lophotrochozoa</taxon>
        <taxon>Mollusca</taxon>
        <taxon>Gastropoda</taxon>
        <taxon>Caenogastropoda</taxon>
        <taxon>Sorbeoconcha</taxon>
        <taxon>Cerithioidea</taxon>
        <taxon>Batillariidae</taxon>
        <taxon>Batillaria</taxon>
    </lineage>
</organism>
<gene>
    <name evidence="12" type="ORF">BaRGS_00009545</name>
</gene>
<evidence type="ECO:0000313" key="13">
    <source>
        <dbReference type="Proteomes" id="UP001519460"/>
    </source>
</evidence>
<keyword evidence="10" id="KW-0449">Lipoprotein</keyword>
<feature type="non-terminal residue" evidence="12">
    <location>
        <position position="1"/>
    </location>
</feature>
<evidence type="ECO:0000256" key="6">
    <source>
        <dbReference type="ARBA" id="ARBA00022974"/>
    </source>
</evidence>
<sequence length="98" mass="10901">CSSWRRTSITSTLEGLALPPTVPDYGCQDADVRQENVACREAIFLWSGYEEMTRDALKNLAKRLEGPFNIESVVDPIDVKISDAIMNLQENAPQVSSK</sequence>
<keyword evidence="7" id="KW-0472">Membrane</keyword>
<dbReference type="InterPro" id="IPR001863">
    <property type="entry name" value="Glypican"/>
</dbReference>
<comment type="caution">
    <text evidence="12">The sequence shown here is derived from an EMBL/GenBank/DDBJ whole genome shotgun (WGS) entry which is preliminary data.</text>
</comment>
<evidence type="ECO:0000256" key="5">
    <source>
        <dbReference type="ARBA" id="ARBA00022729"/>
    </source>
</evidence>
<evidence type="ECO:0000313" key="12">
    <source>
        <dbReference type="EMBL" id="KAK7499285.1"/>
    </source>
</evidence>
<evidence type="ECO:0000256" key="4">
    <source>
        <dbReference type="ARBA" id="ARBA00022622"/>
    </source>
</evidence>
<dbReference type="GO" id="GO:0005886">
    <property type="term" value="C:plasma membrane"/>
    <property type="evidence" value="ECO:0007669"/>
    <property type="project" value="UniProtKB-SubCell"/>
</dbReference>
<accession>A0ABD0LIM6</accession>
<dbReference type="PANTHER" id="PTHR10822">
    <property type="entry name" value="GLYPICAN"/>
    <property type="match status" value="1"/>
</dbReference>
<keyword evidence="9" id="KW-0357">Heparan sulfate</keyword>
<evidence type="ECO:0000256" key="8">
    <source>
        <dbReference type="ARBA" id="ARBA00023180"/>
    </source>
</evidence>